<dbReference type="Proteomes" id="UP001201161">
    <property type="component" value="Unassembled WGS sequence"/>
</dbReference>
<accession>A0ABS9HAG6</accession>
<dbReference type="RefSeq" id="WP_236401927.1">
    <property type="nucleotide sequence ID" value="NZ_JAKJHZ010000007.1"/>
</dbReference>
<sequence>MMTTTMLSALLLRTEALGRELDRLAVSRGLRDQSRTVAARQVGGLVDAVARQAAAECERAVDDEDVLVRLRPLLGYLTTLTDYADLLFARDRPPPVSLVRAVQRELDKLGTSGKSTVRPLITVGGPGNFETDPVALWQTLYRPEVLPGLDPPPEQVHVFSVPAIEGSRALWTPIAVGHEVAHIAERTRDLVDDMDVDSWLDAAEVEAWQQEDDDHTGSASARVTTAELTEVLRSWAREVLCDLYAVSSFGPAAIAAQCDFLASVSADQAITLGSHPPPRGARGAHARGALGDRGDVSRAHRSLAPMEPLRPAGTRQSRRPASGRHVAGPRV</sequence>
<dbReference type="EMBL" id="JAKJHZ010000007">
    <property type="protein sequence ID" value="MCF6378176.1"/>
    <property type="molecule type" value="Genomic_DNA"/>
</dbReference>
<feature type="region of interest" description="Disordered" evidence="1">
    <location>
        <begin position="272"/>
        <end position="331"/>
    </location>
</feature>
<proteinExistence type="predicted"/>
<keyword evidence="3" id="KW-1185">Reference proteome</keyword>
<name>A0ABS9HAG6_9ACTN</name>
<evidence type="ECO:0000313" key="3">
    <source>
        <dbReference type="Proteomes" id="UP001201161"/>
    </source>
</evidence>
<protein>
    <submittedName>
        <fullName evidence="2">Uncharacterized protein</fullName>
    </submittedName>
</protein>
<reference evidence="2 3" key="1">
    <citation type="submission" date="2022-01" db="EMBL/GenBank/DDBJ databases">
        <title>Nocardioides sp. nov., an actinomycete isolated from mining soil.</title>
        <authorList>
            <person name="Liu L."/>
        </authorList>
    </citation>
    <scope>NUCLEOTIDE SEQUENCE [LARGE SCALE GENOMIC DNA]</scope>
    <source>
        <strain evidence="2 3">KLBMP 9356</strain>
    </source>
</reference>
<organism evidence="2 3">
    <name type="scientific">Nocardioides potassii</name>
    <dbReference type="NCBI Taxonomy" id="2911371"/>
    <lineage>
        <taxon>Bacteria</taxon>
        <taxon>Bacillati</taxon>
        <taxon>Actinomycetota</taxon>
        <taxon>Actinomycetes</taxon>
        <taxon>Propionibacteriales</taxon>
        <taxon>Nocardioidaceae</taxon>
        <taxon>Nocardioides</taxon>
    </lineage>
</organism>
<feature type="compositionally biased region" description="Low complexity" evidence="1">
    <location>
        <begin position="280"/>
        <end position="289"/>
    </location>
</feature>
<gene>
    <name evidence="2" type="ORF">L2K70_11235</name>
</gene>
<evidence type="ECO:0000256" key="1">
    <source>
        <dbReference type="SAM" id="MobiDB-lite"/>
    </source>
</evidence>
<evidence type="ECO:0000313" key="2">
    <source>
        <dbReference type="EMBL" id="MCF6378176.1"/>
    </source>
</evidence>
<comment type="caution">
    <text evidence="2">The sequence shown here is derived from an EMBL/GenBank/DDBJ whole genome shotgun (WGS) entry which is preliminary data.</text>
</comment>